<dbReference type="InterPro" id="IPR020628">
    <property type="entry name" value="Formate_THF_ligase_CS"/>
</dbReference>
<dbReference type="KEGG" id="mgj:MGM1_4190"/>
<dbReference type="GO" id="GO:0004329">
    <property type="term" value="F:formate-tetrahydrofolate ligase activity"/>
    <property type="evidence" value="ECO:0007669"/>
    <property type="project" value="UniProtKB-EC"/>
</dbReference>
<keyword evidence="6" id="KW-0067">ATP-binding</keyword>
<dbReference type="EMBL" id="CP007711">
    <property type="protein sequence ID" value="AIV03785.1"/>
    <property type="molecule type" value="Genomic_DNA"/>
</dbReference>
<dbReference type="eggNOG" id="COG2759">
    <property type="taxonomic scope" value="Bacteria"/>
</dbReference>
<evidence type="ECO:0000256" key="1">
    <source>
        <dbReference type="ARBA" id="ARBA00004777"/>
    </source>
</evidence>
<evidence type="ECO:0000313" key="8">
    <source>
        <dbReference type="Proteomes" id="UP000030066"/>
    </source>
</evidence>
<sequence>MKLTDLCKKYKIKASDIYPYGEFGAKIKAELTPCSTTKKHILVTSINPTLAGEGKTTVAIGLADALNHADKNSTIVCLRQPSIGPTLGMKGGATGGGKSSLVNADYINLGLNGDFYLIETINNLIATIIDNHIYHGNQLKIDPKTISWKRVIDLNDRSLRHFNLEINKDVNYNTGFDITAASEIMTIFCLSKTVEEMLNRIERIVVGQNTSGKNVTVGEFKINWNFIRNLIDQLMQPNVLSTKEDTLCLMHGGPFANIAHGCNSIITLNTASKYAKYVITEAGFGADLGCEKYINIVSQQYRWPDAVVVVVTIKSIMLHGTNENKLIALKEGLTNLMVHINAIKGYGFNPIIAINQFDDDTSEQIEIVTNWAKEQKIAIATCSPYAEGKTSYKSLIKLVNKEINKRHYNLFSTYSRFDKLDSKLDLIIKKVYGLNTKYILSPTAALKFKQIQKLPYYVCMAKTQYSLSSDPTKLVYSPNDTIEINDFVILHGAEFIIPICGEIFRMPGLPKTPNVQKP</sequence>
<dbReference type="GO" id="GO:0005524">
    <property type="term" value="F:ATP binding"/>
    <property type="evidence" value="ECO:0007669"/>
    <property type="project" value="UniProtKB-KW"/>
</dbReference>
<dbReference type="EC" id="6.3.4.3" evidence="2"/>
<keyword evidence="4" id="KW-0436">Ligase</keyword>
<dbReference type="SUPFAM" id="SSF52540">
    <property type="entry name" value="P-loop containing nucleoside triphosphate hydrolases"/>
    <property type="match status" value="1"/>
</dbReference>
<evidence type="ECO:0000256" key="2">
    <source>
        <dbReference type="ARBA" id="ARBA00012295"/>
    </source>
</evidence>
<dbReference type="UniPathway" id="UPA00193"/>
<organism evidence="7 8">
    <name type="scientific">Candidatus Malacoplasma girerdii</name>
    <dbReference type="NCBI Taxonomy" id="1318617"/>
    <lineage>
        <taxon>Bacteria</taxon>
        <taxon>Bacillati</taxon>
        <taxon>Mycoplasmatota</taxon>
        <taxon>Mycoplasmoidales</taxon>
        <taxon>Mycoplasmoidaceae</taxon>
        <taxon>Malacoplasma</taxon>
    </lineage>
</organism>
<dbReference type="Gene3D" id="3.30.1510.10">
    <property type="entry name" value="Domain 2, N(10)-formyltetrahydrofolate synthetase"/>
    <property type="match status" value="1"/>
</dbReference>
<reference evidence="7 8" key="1">
    <citation type="journal article" date="2014" name="PLoS ONE">
        <title>An emerging Mycoplasma associated with trichomoniasis, vaginal infection and disease.</title>
        <authorList>
            <consortium name="Vaginal Microbiome Consortium"/>
            <person name="Fettweis J.M."/>
            <person name="Serrano M.G."/>
            <person name="Huang B."/>
            <person name="Brooks J.P."/>
            <person name="Glascock A.L."/>
            <person name="Sheth N.U."/>
            <person name="Strauss J.F.III."/>
            <person name="Jefferson K.K."/>
            <person name="Buck G.A."/>
        </authorList>
    </citation>
    <scope>NUCLEOTIDE SEQUENCE [LARGE SCALE GENOMIC DNA]</scope>
    <source>
        <strain evidence="7 8">VCU_M1</strain>
    </source>
</reference>
<name>A0A097ST68_9BACT</name>
<dbReference type="GO" id="GO:0035999">
    <property type="term" value="P:tetrahydrofolate interconversion"/>
    <property type="evidence" value="ECO:0007669"/>
    <property type="project" value="UniProtKB-UniPathway"/>
</dbReference>
<keyword evidence="8" id="KW-1185">Reference proteome</keyword>
<dbReference type="Pfam" id="PF01268">
    <property type="entry name" value="FTHFS"/>
    <property type="match status" value="1"/>
</dbReference>
<dbReference type="Proteomes" id="UP000030066">
    <property type="component" value="Chromosome"/>
</dbReference>
<evidence type="ECO:0000313" key="7">
    <source>
        <dbReference type="EMBL" id="AIV03785.1"/>
    </source>
</evidence>
<dbReference type="Gene3D" id="3.10.410.10">
    <property type="entry name" value="Formyltetrahydrofolate synthetase, domain 3"/>
    <property type="match status" value="1"/>
</dbReference>
<dbReference type="PROSITE" id="PS00721">
    <property type="entry name" value="FTHFS_1"/>
    <property type="match status" value="1"/>
</dbReference>
<proteinExistence type="predicted"/>
<evidence type="ECO:0000256" key="3">
    <source>
        <dbReference type="ARBA" id="ARBA00022563"/>
    </source>
</evidence>
<dbReference type="InterPro" id="IPR000559">
    <property type="entry name" value="Formate_THF_ligase"/>
</dbReference>
<keyword evidence="5" id="KW-0547">Nucleotide-binding</keyword>
<protein>
    <recommendedName>
        <fullName evidence="2">formate--tetrahydrofolate ligase</fullName>
        <ecNumber evidence="2">6.3.4.3</ecNumber>
    </recommendedName>
</protein>
<accession>A0A097ST68</accession>
<evidence type="ECO:0000256" key="6">
    <source>
        <dbReference type="ARBA" id="ARBA00022840"/>
    </source>
</evidence>
<dbReference type="HOGENOM" id="CLU_003601_3_3_14"/>
<evidence type="ECO:0000256" key="4">
    <source>
        <dbReference type="ARBA" id="ARBA00022598"/>
    </source>
</evidence>
<dbReference type="InterPro" id="IPR027417">
    <property type="entry name" value="P-loop_NTPase"/>
</dbReference>
<dbReference type="AlphaFoldDB" id="A0A097ST68"/>
<dbReference type="Gene3D" id="3.40.50.300">
    <property type="entry name" value="P-loop containing nucleotide triphosphate hydrolases"/>
    <property type="match status" value="1"/>
</dbReference>
<dbReference type="STRING" id="1318617.MGM1_4190"/>
<comment type="pathway">
    <text evidence="1">One-carbon metabolism; tetrahydrofolate interconversion.</text>
</comment>
<evidence type="ECO:0000256" key="5">
    <source>
        <dbReference type="ARBA" id="ARBA00022741"/>
    </source>
</evidence>
<gene>
    <name evidence="7" type="ORF">MGM1_4190</name>
</gene>
<keyword evidence="3" id="KW-0554">One-carbon metabolism</keyword>